<dbReference type="GO" id="GO:0030244">
    <property type="term" value="P:cellulose biosynthetic process"/>
    <property type="evidence" value="ECO:0007669"/>
    <property type="project" value="InterPro"/>
</dbReference>
<organism evidence="15 16">
    <name type="scientific">Carpinus fangiana</name>
    <dbReference type="NCBI Taxonomy" id="176857"/>
    <lineage>
        <taxon>Eukaryota</taxon>
        <taxon>Viridiplantae</taxon>
        <taxon>Streptophyta</taxon>
        <taxon>Embryophyta</taxon>
        <taxon>Tracheophyta</taxon>
        <taxon>Spermatophyta</taxon>
        <taxon>Magnoliopsida</taxon>
        <taxon>eudicotyledons</taxon>
        <taxon>Gunneridae</taxon>
        <taxon>Pentapetalae</taxon>
        <taxon>rosids</taxon>
        <taxon>fabids</taxon>
        <taxon>Fagales</taxon>
        <taxon>Betulaceae</taxon>
        <taxon>Carpinus</taxon>
    </lineage>
</organism>
<comment type="subcellular location">
    <subcellularLocation>
        <location evidence="1">Golgi apparatus membrane</location>
        <topology evidence="1">Multi-pass membrane protein</topology>
    </subcellularLocation>
</comment>
<keyword evidence="6" id="KW-0333">Golgi apparatus</keyword>
<evidence type="ECO:0000256" key="4">
    <source>
        <dbReference type="ARBA" id="ARBA00022692"/>
    </source>
</evidence>
<feature type="active site" evidence="11">
    <location>
        <position position="445"/>
    </location>
</feature>
<dbReference type="GO" id="GO:0071555">
    <property type="term" value="P:cell wall organization"/>
    <property type="evidence" value="ECO:0007669"/>
    <property type="project" value="UniProtKB-KW"/>
</dbReference>
<dbReference type="InterPro" id="IPR029044">
    <property type="entry name" value="Nucleotide-diphossugar_trans"/>
</dbReference>
<dbReference type="Gene3D" id="3.90.550.10">
    <property type="entry name" value="Spore Coat Polysaccharide Biosynthesis Protein SpsA, Chain A"/>
    <property type="match status" value="2"/>
</dbReference>
<keyword evidence="5 14" id="KW-1133">Transmembrane helix</keyword>
<feature type="transmembrane region" description="Helical" evidence="14">
    <location>
        <begin position="556"/>
        <end position="578"/>
    </location>
</feature>
<feature type="binding site" evidence="12">
    <location>
        <position position="112"/>
    </location>
    <ligand>
        <name>UDP-alpha-D-glucose</name>
        <dbReference type="ChEBI" id="CHEBI:58885"/>
    </ligand>
</feature>
<dbReference type="OrthoDB" id="72851at2759"/>
<dbReference type="PANTHER" id="PTHR13301">
    <property type="entry name" value="X-BOX TRANSCRIPTION FACTOR-RELATED"/>
    <property type="match status" value="1"/>
</dbReference>
<dbReference type="InterPro" id="IPR005150">
    <property type="entry name" value="Cellulose_synth"/>
</dbReference>
<dbReference type="AlphaFoldDB" id="A0A660KSL7"/>
<evidence type="ECO:0000256" key="1">
    <source>
        <dbReference type="ARBA" id="ARBA00004653"/>
    </source>
</evidence>
<dbReference type="EMBL" id="CM017324">
    <property type="protein sequence ID" value="KAE8038784.1"/>
    <property type="molecule type" value="Genomic_DNA"/>
</dbReference>
<keyword evidence="2" id="KW-0328">Glycosyltransferase</keyword>
<feature type="binding site" evidence="12">
    <location>
        <position position="111"/>
    </location>
    <ligand>
        <name>UDP-alpha-D-glucose</name>
        <dbReference type="ChEBI" id="CHEBI:58885"/>
    </ligand>
</feature>
<gene>
    <name evidence="15" type="ORF">FH972_011259</name>
</gene>
<keyword evidence="16" id="KW-1185">Reference proteome</keyword>
<keyword evidence="8" id="KW-0961">Cell wall biogenesis/degradation</keyword>
<feature type="active site" evidence="11">
    <location>
        <position position="141"/>
    </location>
</feature>
<evidence type="ECO:0000256" key="3">
    <source>
        <dbReference type="ARBA" id="ARBA00022679"/>
    </source>
</evidence>
<feature type="transmembrane region" description="Helical" evidence="14">
    <location>
        <begin position="710"/>
        <end position="733"/>
    </location>
</feature>
<feature type="transmembrane region" description="Helical" evidence="14">
    <location>
        <begin position="16"/>
        <end position="34"/>
    </location>
</feature>
<evidence type="ECO:0000313" key="15">
    <source>
        <dbReference type="EMBL" id="KAE8038784.1"/>
    </source>
</evidence>
<feature type="transmembrane region" description="Helical" evidence="14">
    <location>
        <begin position="46"/>
        <end position="70"/>
    </location>
</feature>
<accession>A0A660KSL7</accession>
<feature type="binding site" evidence="13">
    <location>
        <position position="303"/>
    </location>
    <ligand>
        <name>Mn(2+)</name>
        <dbReference type="ChEBI" id="CHEBI:29035"/>
    </ligand>
</feature>
<evidence type="ECO:0000256" key="13">
    <source>
        <dbReference type="PIRSR" id="PIRSR605150-3"/>
    </source>
</evidence>
<dbReference type="GO" id="GO:0000139">
    <property type="term" value="C:Golgi membrane"/>
    <property type="evidence" value="ECO:0007669"/>
    <property type="project" value="UniProtKB-SubCell"/>
</dbReference>
<feature type="transmembrane region" description="Helical" evidence="14">
    <location>
        <begin position="590"/>
        <end position="608"/>
    </location>
</feature>
<keyword evidence="4 14" id="KW-0812">Transmembrane</keyword>
<evidence type="ECO:0000256" key="10">
    <source>
        <dbReference type="ARBA" id="ARBA00061657"/>
    </source>
</evidence>
<keyword evidence="7 14" id="KW-0472">Membrane</keyword>
<proteinExistence type="inferred from homology"/>
<feature type="binding site" evidence="13">
    <location>
        <position position="279"/>
    </location>
    <ligand>
        <name>Mn(2+)</name>
        <dbReference type="ChEBI" id="CHEBI:29035"/>
    </ligand>
</feature>
<evidence type="ECO:0000256" key="14">
    <source>
        <dbReference type="SAM" id="Phobius"/>
    </source>
</evidence>
<dbReference type="Pfam" id="PF03552">
    <property type="entry name" value="Cellulose_synt"/>
    <property type="match status" value="2"/>
</dbReference>
<evidence type="ECO:0000256" key="11">
    <source>
        <dbReference type="PIRSR" id="PIRSR605150-1"/>
    </source>
</evidence>
<comment type="similarity">
    <text evidence="10">Belongs to the glycosyltransferase 2 family. Plant cellulose synthase-like G subfamily.</text>
</comment>
<evidence type="ECO:0000256" key="2">
    <source>
        <dbReference type="ARBA" id="ARBA00022676"/>
    </source>
</evidence>
<feature type="transmembrane region" description="Helical" evidence="14">
    <location>
        <begin position="517"/>
        <end position="536"/>
    </location>
</feature>
<dbReference type="SUPFAM" id="SSF53448">
    <property type="entry name" value="Nucleotide-diphospho-sugar transferases"/>
    <property type="match status" value="1"/>
</dbReference>
<feature type="binding site" evidence="12">
    <location>
        <position position="141"/>
    </location>
    <ligand>
        <name>UDP-alpha-D-glucose</name>
        <dbReference type="ChEBI" id="CHEBI:58885"/>
    </ligand>
</feature>
<dbReference type="GO" id="GO:0016760">
    <property type="term" value="F:cellulose synthase (UDP-forming) activity"/>
    <property type="evidence" value="ECO:0007669"/>
    <property type="project" value="InterPro"/>
</dbReference>
<feature type="transmembrane region" description="Helical" evidence="14">
    <location>
        <begin position="487"/>
        <end position="505"/>
    </location>
</feature>
<comment type="function">
    <text evidence="9">Thought to be a Golgi-localized beta-glycan synthase that polymerize the backbones of noncellulosic polysaccharides (hemicelluloses) of plant cell wall.</text>
</comment>
<evidence type="ECO:0008006" key="17">
    <source>
        <dbReference type="Google" id="ProtNLM"/>
    </source>
</evidence>
<name>A0A660KSL7_9ROSI</name>
<dbReference type="FunFam" id="3.90.550.10:FF:000138">
    <property type="entry name" value="Cellulose synthase isolog"/>
    <property type="match status" value="1"/>
</dbReference>
<evidence type="ECO:0000256" key="5">
    <source>
        <dbReference type="ARBA" id="ARBA00022989"/>
    </source>
</evidence>
<feature type="transmembrane region" description="Helical" evidence="14">
    <location>
        <begin position="648"/>
        <end position="672"/>
    </location>
</feature>
<dbReference type="FunFam" id="3.90.550.10:FF:000135">
    <property type="entry name" value="Cellulose synthase-like protein G3"/>
    <property type="match status" value="1"/>
</dbReference>
<keyword evidence="3" id="KW-0808">Transferase</keyword>
<evidence type="ECO:0000256" key="12">
    <source>
        <dbReference type="PIRSR" id="PIRSR605150-2"/>
    </source>
</evidence>
<evidence type="ECO:0000256" key="6">
    <source>
        <dbReference type="ARBA" id="ARBA00023034"/>
    </source>
</evidence>
<feature type="transmembrane region" description="Helical" evidence="14">
    <location>
        <begin position="679"/>
        <end position="698"/>
    </location>
</feature>
<dbReference type="Proteomes" id="UP000327013">
    <property type="component" value="Chromosome 4"/>
</dbReference>
<evidence type="ECO:0000256" key="9">
    <source>
        <dbReference type="ARBA" id="ARBA00037405"/>
    </source>
</evidence>
<protein>
    <recommendedName>
        <fullName evidence="17">Glycosyltransferase 2-like domain-containing protein</fullName>
    </recommendedName>
</protein>
<evidence type="ECO:0000256" key="8">
    <source>
        <dbReference type="ARBA" id="ARBA00023316"/>
    </source>
</evidence>
<evidence type="ECO:0000256" key="7">
    <source>
        <dbReference type="ARBA" id="ARBA00023136"/>
    </source>
</evidence>
<reference evidence="15 16" key="1">
    <citation type="submission" date="2019-06" db="EMBL/GenBank/DDBJ databases">
        <title>A chromosomal-level reference genome of Carpinus fangiana (Coryloideae, Betulaceae).</title>
        <authorList>
            <person name="Yang X."/>
            <person name="Wang Z."/>
            <person name="Zhang L."/>
            <person name="Hao G."/>
            <person name="Liu J."/>
            <person name="Yang Y."/>
        </authorList>
    </citation>
    <scope>NUCLEOTIDE SEQUENCE [LARGE SCALE GENOMIC DNA]</scope>
    <source>
        <strain evidence="15">Cfa_2016G</strain>
        <tissue evidence="15">Leaf</tissue>
    </source>
</reference>
<evidence type="ECO:0000313" key="16">
    <source>
        <dbReference type="Proteomes" id="UP000327013"/>
    </source>
</evidence>
<sequence length="735" mass="82873">MEGPLLHTLEPSRLTVFNRVFAAVYACAVVALLCHRSSKLIHSTAATLPSISISLCMLTSDLLLAFMWAATQAFRMRPIHRKEFPDNLVRTVKESDFPALDVFICTSDPHKEPPMSVANTALSVMAYDYPAEKISVYVSDDGGSQLTLFAFMEAAKFATHWLPFCRKNNVVERSPEAYFASSNSWSSEMEAEKIKTMYDSMKIRVENVVERGKVGDEYITREESKAFLKWTHGSTRQSHPTIIQVLLENSKDKDISGLLMPNLIYVSREKSKTSPHHFKAGALNVLLRVSAAMTNAPIILTLDCDMYSNDPYTPLRVLCYLLDPQARSKLGYVQFPQCFKGINKTDTYACEFKRLFQIYSVGFDGLGGANHVGTGCFFNRRVFFGCPLMLLLPEIPELGPNHIVNKHIQSQPIMELSQKVASCNYENQTKWGYEMGFRYGSLVEDYFTGYRLQCEGWKSIFCNPERAAFLGDAPITLVDVLNQQKRWAVGLLEVVFSKFSLLTFGIKHMGLLMGLAYAQNGLWAIWSIPTTIYAFLPPLALLNGINVFPTVSEPWFVLYVFLFLGAYGQDILDFMLYNGTVQRWWNDQRIWMIKGLTCHLFGFTDFFLKSTGIFSTHGFNLTSKVVDDDDQKKRYEEGVFEFGVPSPMFVPLTTAAIINLVSFAWGLIMLVFRGSKLEGLFLQMFIAGFVVVNSWPIYAAMVLRSDEGRMPVRVTIISTFLACGLVVVASLTLRG</sequence>